<dbReference type="AlphaFoldDB" id="A0A0L8VG75"/>
<dbReference type="EMBL" id="LGIA01000003">
    <property type="protein sequence ID" value="KOH47147.1"/>
    <property type="molecule type" value="Genomic_DNA"/>
</dbReference>
<dbReference type="STRING" id="1409788.NC99_00470"/>
<gene>
    <name evidence="2" type="ORF">NC99_00470</name>
</gene>
<dbReference type="InterPro" id="IPR007160">
    <property type="entry name" value="DUF362"/>
</dbReference>
<dbReference type="Proteomes" id="UP000036958">
    <property type="component" value="Unassembled WGS sequence"/>
</dbReference>
<evidence type="ECO:0000313" key="3">
    <source>
        <dbReference type="Proteomes" id="UP000036958"/>
    </source>
</evidence>
<dbReference type="Gene3D" id="3.40.50.150">
    <property type="entry name" value="Vaccinia Virus protein VP39"/>
    <property type="match status" value="1"/>
</dbReference>
<dbReference type="InterPro" id="IPR029063">
    <property type="entry name" value="SAM-dependent_MTases_sf"/>
</dbReference>
<evidence type="ECO:0000259" key="1">
    <source>
        <dbReference type="Pfam" id="PF04015"/>
    </source>
</evidence>
<organism evidence="2 3">
    <name type="scientific">Sunxiuqinia dokdonensis</name>
    <dbReference type="NCBI Taxonomy" id="1409788"/>
    <lineage>
        <taxon>Bacteria</taxon>
        <taxon>Pseudomonadati</taxon>
        <taxon>Bacteroidota</taxon>
        <taxon>Bacteroidia</taxon>
        <taxon>Marinilabiliales</taxon>
        <taxon>Prolixibacteraceae</taxon>
        <taxon>Sunxiuqinia</taxon>
    </lineage>
</organism>
<keyword evidence="3" id="KW-1185">Reference proteome</keyword>
<feature type="domain" description="DUF362" evidence="1">
    <location>
        <begin position="63"/>
        <end position="250"/>
    </location>
</feature>
<name>A0A0L8VG75_9BACT</name>
<accession>A0A0L8VG75</accession>
<dbReference type="Pfam" id="PF04015">
    <property type="entry name" value="DUF362"/>
    <property type="match status" value="1"/>
</dbReference>
<dbReference type="RefSeq" id="WP_082326232.1">
    <property type="nucleotide sequence ID" value="NZ_LGIA01000003.1"/>
</dbReference>
<dbReference type="OrthoDB" id="9785671at2"/>
<evidence type="ECO:0000313" key="2">
    <source>
        <dbReference type="EMBL" id="KOH47147.1"/>
    </source>
</evidence>
<proteinExistence type="predicted"/>
<sequence length="291" mass="32145">MERRTFIQHTLVAAGGLLALPGFTAAQKAELAIVRGGSAANMLDLGLEALGDLSRFVAPGQRILVKPTMRWNQTPESGQNTNPELLERLVERCYEAGARAVFLVDQTQDKWTKCYKNSGIERVVKDAGAKILPGDKEFLYFETDIPQAQVMKRPKVHQVMQEVDLIINVPAVQPQTPDGYFGAFHNLMGLVWQAENFQAQETQSMLDFLHYKKPVLNIIDAYRVVTSSGVKTYKTLTLSPNIVAAESYAAKRLGTDLHSLPYLEAAEQAGFGQATLAPEKIRSIVLKNSGQ</sequence>
<reference evidence="3" key="1">
    <citation type="submission" date="2015-07" db="EMBL/GenBank/DDBJ databases">
        <title>Genome sequencing of Sunxiuqinia dokdonensis strain SK.</title>
        <authorList>
            <person name="Ahn S."/>
            <person name="Kim B.-C."/>
        </authorList>
    </citation>
    <scope>NUCLEOTIDE SEQUENCE [LARGE SCALE GENOMIC DNA]</scope>
    <source>
        <strain evidence="3">SK</strain>
    </source>
</reference>
<protein>
    <recommendedName>
        <fullName evidence="1">DUF362 domain-containing protein</fullName>
    </recommendedName>
</protein>
<comment type="caution">
    <text evidence="2">The sequence shown here is derived from an EMBL/GenBank/DDBJ whole genome shotgun (WGS) entry which is preliminary data.</text>
</comment>